<feature type="domain" description="NIPSNAP" evidence="2">
    <location>
        <begin position="29"/>
        <end position="133"/>
    </location>
</feature>
<dbReference type="InterPro" id="IPR012577">
    <property type="entry name" value="NIPSNAP"/>
</dbReference>
<feature type="chain" id="PRO_5018336504" evidence="1">
    <location>
        <begin position="24"/>
        <end position="135"/>
    </location>
</feature>
<keyword evidence="4" id="KW-1185">Reference proteome</keyword>
<dbReference type="OrthoDB" id="9809695at2"/>
<feature type="signal peptide" evidence="1">
    <location>
        <begin position="1"/>
        <end position="23"/>
    </location>
</feature>
<sequence>MKAFLRTLSLITLATTASAPTLADSERVFELRTYTTHEGKLPDLHARFENHTRWLFEKHGMRNIAYWTPTDEALADNTLTYILVHESREAAEASWKAFSNDPEWQAVYQKSRENGPLVKHIDSTFMKPTDYSRIR</sequence>
<protein>
    <submittedName>
        <fullName evidence="3">NIPSNAP protein</fullName>
    </submittedName>
</protein>
<dbReference type="SUPFAM" id="SSF54909">
    <property type="entry name" value="Dimeric alpha+beta barrel"/>
    <property type="match status" value="1"/>
</dbReference>
<gene>
    <name evidence="3" type="ORF">EDC38_1325</name>
</gene>
<dbReference type="Proteomes" id="UP000273643">
    <property type="component" value="Unassembled WGS sequence"/>
</dbReference>
<evidence type="ECO:0000313" key="3">
    <source>
        <dbReference type="EMBL" id="ROQ20712.1"/>
    </source>
</evidence>
<dbReference type="RefSeq" id="WP_024460723.1">
    <property type="nucleotide sequence ID" value="NZ_RJUK01000001.1"/>
</dbReference>
<evidence type="ECO:0000256" key="1">
    <source>
        <dbReference type="SAM" id="SignalP"/>
    </source>
</evidence>
<organism evidence="3 4">
    <name type="scientific">Marinimicrobium koreense</name>
    <dbReference type="NCBI Taxonomy" id="306545"/>
    <lineage>
        <taxon>Bacteria</taxon>
        <taxon>Pseudomonadati</taxon>
        <taxon>Pseudomonadota</taxon>
        <taxon>Gammaproteobacteria</taxon>
        <taxon>Cellvibrionales</taxon>
        <taxon>Cellvibrionaceae</taxon>
        <taxon>Marinimicrobium</taxon>
    </lineage>
</organism>
<dbReference type="EMBL" id="RJUK01000001">
    <property type="protein sequence ID" value="ROQ20712.1"/>
    <property type="molecule type" value="Genomic_DNA"/>
</dbReference>
<dbReference type="Pfam" id="PF07978">
    <property type="entry name" value="NIPSNAP"/>
    <property type="match status" value="1"/>
</dbReference>
<comment type="caution">
    <text evidence="3">The sequence shown here is derived from an EMBL/GenBank/DDBJ whole genome shotgun (WGS) entry which is preliminary data.</text>
</comment>
<evidence type="ECO:0000259" key="2">
    <source>
        <dbReference type="Pfam" id="PF07978"/>
    </source>
</evidence>
<dbReference type="Gene3D" id="3.30.70.100">
    <property type="match status" value="1"/>
</dbReference>
<name>A0A3N1NPC9_9GAMM</name>
<keyword evidence="1" id="KW-0732">Signal</keyword>
<reference evidence="3 4" key="1">
    <citation type="submission" date="2018-11" db="EMBL/GenBank/DDBJ databases">
        <title>Genomic Encyclopedia of Type Strains, Phase IV (KMG-IV): sequencing the most valuable type-strain genomes for metagenomic binning, comparative biology and taxonomic classification.</title>
        <authorList>
            <person name="Goeker M."/>
        </authorList>
    </citation>
    <scope>NUCLEOTIDE SEQUENCE [LARGE SCALE GENOMIC DNA]</scope>
    <source>
        <strain evidence="3 4">DSM 16974</strain>
    </source>
</reference>
<proteinExistence type="predicted"/>
<evidence type="ECO:0000313" key="4">
    <source>
        <dbReference type="Proteomes" id="UP000273643"/>
    </source>
</evidence>
<dbReference type="InterPro" id="IPR011008">
    <property type="entry name" value="Dimeric_a/b-barrel"/>
</dbReference>
<dbReference type="AlphaFoldDB" id="A0A3N1NPC9"/>
<accession>A0A3N1NPC9</accession>